<dbReference type="Proteomes" id="UP000000305">
    <property type="component" value="Unassembled WGS sequence"/>
</dbReference>
<dbReference type="EMBL" id="GL732526">
    <property type="protein sequence ID" value="EFX88166.1"/>
    <property type="molecule type" value="Genomic_DNA"/>
</dbReference>
<sequence length="147" mass="16874">MADDFEEQMENPGRDLSSRVLLPNNISRKRLSNLFRPNVNGTYVMESYNGAPTHHHQVGKKPQDDANNNSLAENPVTRSGCLFSLPFAIRSRVLTQKGFTFSQIFMQRKNRNNHTFIKRAKIRCGPLEKPSVNGHERMKNDAYLHAY</sequence>
<proteinExistence type="predicted"/>
<dbReference type="KEGG" id="dpx:DAPPUDRAFT_221366"/>
<keyword evidence="3" id="KW-1185">Reference proteome</keyword>
<protein>
    <submittedName>
        <fullName evidence="2">Uncharacterized protein</fullName>
    </submittedName>
</protein>
<evidence type="ECO:0000313" key="3">
    <source>
        <dbReference type="Proteomes" id="UP000000305"/>
    </source>
</evidence>
<evidence type="ECO:0000313" key="2">
    <source>
        <dbReference type="EMBL" id="EFX88166.1"/>
    </source>
</evidence>
<evidence type="ECO:0000256" key="1">
    <source>
        <dbReference type="SAM" id="MobiDB-lite"/>
    </source>
</evidence>
<name>E9FXU9_DAPPU</name>
<dbReference type="HOGENOM" id="CLU_1769945_0_0_1"/>
<reference evidence="2 3" key="1">
    <citation type="journal article" date="2011" name="Science">
        <title>The ecoresponsive genome of Daphnia pulex.</title>
        <authorList>
            <person name="Colbourne J.K."/>
            <person name="Pfrender M.E."/>
            <person name="Gilbert D."/>
            <person name="Thomas W.K."/>
            <person name="Tucker A."/>
            <person name="Oakley T.H."/>
            <person name="Tokishita S."/>
            <person name="Aerts A."/>
            <person name="Arnold G.J."/>
            <person name="Basu M.K."/>
            <person name="Bauer D.J."/>
            <person name="Caceres C.E."/>
            <person name="Carmel L."/>
            <person name="Casola C."/>
            <person name="Choi J.H."/>
            <person name="Detter J.C."/>
            <person name="Dong Q."/>
            <person name="Dusheyko S."/>
            <person name="Eads B.D."/>
            <person name="Frohlich T."/>
            <person name="Geiler-Samerotte K.A."/>
            <person name="Gerlach D."/>
            <person name="Hatcher P."/>
            <person name="Jogdeo S."/>
            <person name="Krijgsveld J."/>
            <person name="Kriventseva E.V."/>
            <person name="Kultz D."/>
            <person name="Laforsch C."/>
            <person name="Lindquist E."/>
            <person name="Lopez J."/>
            <person name="Manak J.R."/>
            <person name="Muller J."/>
            <person name="Pangilinan J."/>
            <person name="Patwardhan R.P."/>
            <person name="Pitluck S."/>
            <person name="Pritham E.J."/>
            <person name="Rechtsteiner A."/>
            <person name="Rho M."/>
            <person name="Rogozin I.B."/>
            <person name="Sakarya O."/>
            <person name="Salamov A."/>
            <person name="Schaack S."/>
            <person name="Shapiro H."/>
            <person name="Shiga Y."/>
            <person name="Skalitzky C."/>
            <person name="Smith Z."/>
            <person name="Souvorov A."/>
            <person name="Sung W."/>
            <person name="Tang Z."/>
            <person name="Tsuchiya D."/>
            <person name="Tu H."/>
            <person name="Vos H."/>
            <person name="Wang M."/>
            <person name="Wolf Y.I."/>
            <person name="Yamagata H."/>
            <person name="Yamada T."/>
            <person name="Ye Y."/>
            <person name="Shaw J.R."/>
            <person name="Andrews J."/>
            <person name="Crease T.J."/>
            <person name="Tang H."/>
            <person name="Lucas S.M."/>
            <person name="Robertson H.M."/>
            <person name="Bork P."/>
            <person name="Koonin E.V."/>
            <person name="Zdobnov E.M."/>
            <person name="Grigoriev I.V."/>
            <person name="Lynch M."/>
            <person name="Boore J.L."/>
        </authorList>
    </citation>
    <scope>NUCLEOTIDE SEQUENCE [LARGE SCALE GENOMIC DNA]</scope>
</reference>
<organism evidence="2 3">
    <name type="scientific">Daphnia pulex</name>
    <name type="common">Water flea</name>
    <dbReference type="NCBI Taxonomy" id="6669"/>
    <lineage>
        <taxon>Eukaryota</taxon>
        <taxon>Metazoa</taxon>
        <taxon>Ecdysozoa</taxon>
        <taxon>Arthropoda</taxon>
        <taxon>Crustacea</taxon>
        <taxon>Branchiopoda</taxon>
        <taxon>Diplostraca</taxon>
        <taxon>Cladocera</taxon>
        <taxon>Anomopoda</taxon>
        <taxon>Daphniidae</taxon>
        <taxon>Daphnia</taxon>
    </lineage>
</organism>
<accession>E9FXU9</accession>
<gene>
    <name evidence="2" type="ORF">DAPPUDRAFT_221366</name>
</gene>
<dbReference type="InParanoid" id="E9FXU9"/>
<dbReference type="AlphaFoldDB" id="E9FXU9"/>
<feature type="region of interest" description="Disordered" evidence="1">
    <location>
        <begin position="50"/>
        <end position="73"/>
    </location>
</feature>